<dbReference type="Proteomes" id="UP000485058">
    <property type="component" value="Unassembled WGS sequence"/>
</dbReference>
<organism evidence="3 4">
    <name type="scientific">Haematococcus lacustris</name>
    <name type="common">Green alga</name>
    <name type="synonym">Haematococcus pluvialis</name>
    <dbReference type="NCBI Taxonomy" id="44745"/>
    <lineage>
        <taxon>Eukaryota</taxon>
        <taxon>Viridiplantae</taxon>
        <taxon>Chlorophyta</taxon>
        <taxon>core chlorophytes</taxon>
        <taxon>Chlorophyceae</taxon>
        <taxon>CS clade</taxon>
        <taxon>Chlamydomonadales</taxon>
        <taxon>Haematococcaceae</taxon>
        <taxon>Haematococcus</taxon>
    </lineage>
</organism>
<evidence type="ECO:0000313" key="4">
    <source>
        <dbReference type="Proteomes" id="UP000485058"/>
    </source>
</evidence>
<comment type="caution">
    <text evidence="3">The sequence shown here is derived from an EMBL/GenBank/DDBJ whole genome shotgun (WGS) entry which is preliminary data.</text>
</comment>
<dbReference type="EMBL" id="BLLF01008697">
    <property type="protein sequence ID" value="GFH33487.1"/>
    <property type="molecule type" value="Genomic_DNA"/>
</dbReference>
<dbReference type="GO" id="GO:0005634">
    <property type="term" value="C:nucleus"/>
    <property type="evidence" value="ECO:0007669"/>
    <property type="project" value="TreeGrafter"/>
</dbReference>
<proteinExistence type="predicted"/>
<keyword evidence="4" id="KW-1185">Reference proteome</keyword>
<dbReference type="GO" id="GO:0030687">
    <property type="term" value="C:preribosome, large subunit precursor"/>
    <property type="evidence" value="ECO:0007669"/>
    <property type="project" value="TreeGrafter"/>
</dbReference>
<evidence type="ECO:0000256" key="1">
    <source>
        <dbReference type="ARBA" id="ARBA00022741"/>
    </source>
</evidence>
<keyword evidence="1" id="KW-0547">Nucleotide-binding</keyword>
<dbReference type="GO" id="GO:0000055">
    <property type="term" value="P:ribosomal large subunit export from nucleus"/>
    <property type="evidence" value="ECO:0007669"/>
    <property type="project" value="TreeGrafter"/>
</dbReference>
<dbReference type="GO" id="GO:0005524">
    <property type="term" value="F:ATP binding"/>
    <property type="evidence" value="ECO:0007669"/>
    <property type="project" value="UniProtKB-KW"/>
</dbReference>
<accession>A0A6A0AP82</accession>
<gene>
    <name evidence="3" type="ORF">HaLaN_32868</name>
</gene>
<protein>
    <submittedName>
        <fullName evidence="3">AAA domain-containing protein</fullName>
    </submittedName>
</protein>
<name>A0A6A0AP82_HAELA</name>
<keyword evidence="2" id="KW-0067">ATP-binding</keyword>
<feature type="non-terminal residue" evidence="3">
    <location>
        <position position="71"/>
    </location>
</feature>
<dbReference type="GO" id="GO:0000027">
    <property type="term" value="P:ribosomal large subunit assembly"/>
    <property type="evidence" value="ECO:0007669"/>
    <property type="project" value="TreeGrafter"/>
</dbReference>
<evidence type="ECO:0000313" key="3">
    <source>
        <dbReference type="EMBL" id="GFH33487.1"/>
    </source>
</evidence>
<dbReference type="PANTHER" id="PTHR48103">
    <property type="entry name" value="MIDASIN-RELATED"/>
    <property type="match status" value="1"/>
</dbReference>
<dbReference type="PANTHER" id="PTHR48103:SF2">
    <property type="entry name" value="MIDASIN"/>
    <property type="match status" value="1"/>
</dbReference>
<dbReference type="AlphaFoldDB" id="A0A6A0AP82"/>
<sequence length="71" mass="8148">SQQTDSSDLLGGFKPVEPRDALLPLLAPFQDLIRRTWSKGNNEDFLARCCKYAERRKWSHLLQAFKTALAK</sequence>
<feature type="non-terminal residue" evidence="3">
    <location>
        <position position="1"/>
    </location>
</feature>
<reference evidence="3 4" key="1">
    <citation type="submission" date="2020-02" db="EMBL/GenBank/DDBJ databases">
        <title>Draft genome sequence of Haematococcus lacustris strain NIES-144.</title>
        <authorList>
            <person name="Morimoto D."/>
            <person name="Nakagawa S."/>
            <person name="Yoshida T."/>
            <person name="Sawayama S."/>
        </authorList>
    </citation>
    <scope>NUCLEOTIDE SEQUENCE [LARGE SCALE GENOMIC DNA]</scope>
    <source>
        <strain evidence="3 4">NIES-144</strain>
    </source>
</reference>
<evidence type="ECO:0000256" key="2">
    <source>
        <dbReference type="ARBA" id="ARBA00022840"/>
    </source>
</evidence>